<feature type="coiled-coil region" evidence="1">
    <location>
        <begin position="208"/>
        <end position="235"/>
    </location>
</feature>
<evidence type="ECO:0000256" key="2">
    <source>
        <dbReference type="SAM" id="MobiDB-lite"/>
    </source>
</evidence>
<evidence type="ECO:0000313" key="3">
    <source>
        <dbReference type="EMBL" id="CAH0375181.1"/>
    </source>
</evidence>
<keyword evidence="1" id="KW-0175">Coiled coil</keyword>
<dbReference type="Proteomes" id="UP000789595">
    <property type="component" value="Unassembled WGS sequence"/>
</dbReference>
<accession>A0A8J2SUQ0</accession>
<feature type="coiled-coil region" evidence="1">
    <location>
        <begin position="39"/>
        <end position="66"/>
    </location>
</feature>
<feature type="region of interest" description="Disordered" evidence="2">
    <location>
        <begin position="72"/>
        <end position="102"/>
    </location>
</feature>
<name>A0A8J2SUQ0_9STRA</name>
<dbReference type="EMBL" id="CAKKNE010000004">
    <property type="protein sequence ID" value="CAH0375181.1"/>
    <property type="molecule type" value="Genomic_DNA"/>
</dbReference>
<comment type="caution">
    <text evidence="3">The sequence shown here is derived from an EMBL/GenBank/DDBJ whole genome shotgun (WGS) entry which is preliminary data.</text>
</comment>
<dbReference type="OrthoDB" id="206962at2759"/>
<reference evidence="3" key="1">
    <citation type="submission" date="2021-11" db="EMBL/GenBank/DDBJ databases">
        <authorList>
            <consortium name="Genoscope - CEA"/>
            <person name="William W."/>
        </authorList>
    </citation>
    <scope>NUCLEOTIDE SEQUENCE</scope>
</reference>
<dbReference type="AlphaFoldDB" id="A0A8J2SUQ0"/>
<evidence type="ECO:0000313" key="4">
    <source>
        <dbReference type="Proteomes" id="UP000789595"/>
    </source>
</evidence>
<proteinExistence type="predicted"/>
<sequence>MAAAGPTPLQGILNLPRLEQLFGQLMARLAHQETEIAALQTAARHNATLEARCAGLEAQLARLEAATSLDAESINETASEAPSTAPSATAATQQQPHQHHHHVPLNRQVAENAAAIARLADLIDGRHAEHSGRHDHALESHRTLTERLDALELRGAAKDHALALEDELAAFGRRLDATDAVVATKVDGVDEAAFRATCIRLRDVDSFIDRTNATVKALEERASKASDERSHIHEQLEASSVVTAALQREVDAIVAVVGEEAVKREERDQALDEALANTTHRDAHAQHVAHHASTLEQLQQLKREVEQGFARVSADLAAEESRASSQSSEDRAAARRGAEAAAALARRLVDGAVRDLLAAPHGAVAECRGRVARLEETSAKARAELDIALKFVDWFSNRGEGYEHNMTALDRRLDGMVRSAREASAEPFSPSVRLAA</sequence>
<keyword evidence="4" id="KW-1185">Reference proteome</keyword>
<protein>
    <submittedName>
        <fullName evidence="3">Uncharacterized protein</fullName>
    </submittedName>
</protein>
<gene>
    <name evidence="3" type="ORF">PECAL_4P25070</name>
</gene>
<evidence type="ECO:0000256" key="1">
    <source>
        <dbReference type="SAM" id="Coils"/>
    </source>
</evidence>
<organism evidence="3 4">
    <name type="scientific">Pelagomonas calceolata</name>
    <dbReference type="NCBI Taxonomy" id="35677"/>
    <lineage>
        <taxon>Eukaryota</taxon>
        <taxon>Sar</taxon>
        <taxon>Stramenopiles</taxon>
        <taxon>Ochrophyta</taxon>
        <taxon>Pelagophyceae</taxon>
        <taxon>Pelagomonadales</taxon>
        <taxon>Pelagomonadaceae</taxon>
        <taxon>Pelagomonas</taxon>
    </lineage>
</organism>
<feature type="compositionally biased region" description="Low complexity" evidence="2">
    <location>
        <begin position="76"/>
        <end position="96"/>
    </location>
</feature>